<reference evidence="1" key="1">
    <citation type="submission" date="2021-08" db="EMBL/GenBank/DDBJ databases">
        <title>The first chromosome-level gecko genome reveals the dynamic sex chromosomes of Neotropical dwarf geckos (Sphaerodactylidae: Sphaerodactylus).</title>
        <authorList>
            <person name="Pinto B.J."/>
            <person name="Keating S.E."/>
            <person name="Gamble T."/>
        </authorList>
    </citation>
    <scope>NUCLEOTIDE SEQUENCE</scope>
    <source>
        <strain evidence="1">TG3544</strain>
    </source>
</reference>
<name>A0ACB8FR23_9SAUR</name>
<evidence type="ECO:0000313" key="1">
    <source>
        <dbReference type="EMBL" id="KAH8007727.1"/>
    </source>
</evidence>
<dbReference type="EMBL" id="CM037619">
    <property type="protein sequence ID" value="KAH8007727.1"/>
    <property type="molecule type" value="Genomic_DNA"/>
</dbReference>
<accession>A0ACB8FR23</accession>
<comment type="caution">
    <text evidence="1">The sequence shown here is derived from an EMBL/GenBank/DDBJ whole genome shotgun (WGS) entry which is preliminary data.</text>
</comment>
<proteinExistence type="predicted"/>
<keyword evidence="2" id="KW-1185">Reference proteome</keyword>
<sequence length="432" mass="48737">MLHPKRQRTSKKYTSITAPLLLEQRATFRLLSTAFSLLVKELEGVTQFLQTNCQRRPPHTEVRFFQPKFAGMQRCTMNRTVNGSSCSSTAVPMECYMVFNDPAQKIAIAVLCCFIGSLCILENSLVLYLIFSSQKIRNKPSYLFISSLAAADILASFIFVSSFVNFHVFNGTDSSKEVFLLKLGGVTTSFTASLGSLLLMAFDRYICILKPSRYKVIITTRRAVTALVVLWVTIVLIAYLPLLGWNCCTLNSTCSELFPFVNTTYLSSWTALVVILLICIVYAYMHVLWKAHKHVLYMKKHHTQAGLQNTRMRMDIMLAKTLVIVLVVLIMCWLPVLLLMTYSMFDKLNDTIRKIFAFCSTLCLVNSMINPAIYALRSRELCSSLRKVCSCLARIPGFPESNPEAESTQKSGPAETLCDEEICNTELEPKNN</sequence>
<protein>
    <submittedName>
        <fullName evidence="1">Uncharacterized protein</fullName>
    </submittedName>
</protein>
<organism evidence="1 2">
    <name type="scientific">Sphaerodactylus townsendi</name>
    <dbReference type="NCBI Taxonomy" id="933632"/>
    <lineage>
        <taxon>Eukaryota</taxon>
        <taxon>Metazoa</taxon>
        <taxon>Chordata</taxon>
        <taxon>Craniata</taxon>
        <taxon>Vertebrata</taxon>
        <taxon>Euteleostomi</taxon>
        <taxon>Lepidosauria</taxon>
        <taxon>Squamata</taxon>
        <taxon>Bifurcata</taxon>
        <taxon>Gekkota</taxon>
        <taxon>Sphaerodactylidae</taxon>
        <taxon>Sphaerodactylus</taxon>
    </lineage>
</organism>
<dbReference type="Proteomes" id="UP000827872">
    <property type="component" value="Linkage Group LG06"/>
</dbReference>
<evidence type="ECO:0000313" key="2">
    <source>
        <dbReference type="Proteomes" id="UP000827872"/>
    </source>
</evidence>
<gene>
    <name evidence="1" type="ORF">K3G42_025276</name>
</gene>